<comment type="similarity">
    <text evidence="1 5">Belongs to the proteasome subunit S1 family.</text>
</comment>
<dbReference type="FunCoup" id="A7SUA4">
    <property type="interactions" value="888"/>
</dbReference>
<dbReference type="HOGENOM" id="CLU_002323_0_0_1"/>
<evidence type="ECO:0000256" key="1">
    <source>
        <dbReference type="ARBA" id="ARBA00006308"/>
    </source>
</evidence>
<dbReference type="Pfam" id="PF01851">
    <property type="entry name" value="PC_rep"/>
    <property type="match status" value="3"/>
</dbReference>
<reference evidence="9 10" key="1">
    <citation type="journal article" date="2007" name="Science">
        <title>Sea anemone genome reveals ancestral eumetazoan gene repertoire and genomic organization.</title>
        <authorList>
            <person name="Putnam N.H."/>
            <person name="Srivastava M."/>
            <person name="Hellsten U."/>
            <person name="Dirks B."/>
            <person name="Chapman J."/>
            <person name="Salamov A."/>
            <person name="Terry A."/>
            <person name="Shapiro H."/>
            <person name="Lindquist E."/>
            <person name="Kapitonov V.V."/>
            <person name="Jurka J."/>
            <person name="Genikhovich G."/>
            <person name="Grigoriev I.V."/>
            <person name="Lucas S.M."/>
            <person name="Steele R.E."/>
            <person name="Finnerty J.R."/>
            <person name="Technau U."/>
            <person name="Martindale M.Q."/>
            <person name="Rokhsar D.S."/>
        </authorList>
    </citation>
    <scope>NUCLEOTIDE SEQUENCE [LARGE SCALE GENOMIC DNA]</scope>
    <source>
        <strain evidence="10">CH2 X CH6</strain>
    </source>
</reference>
<dbReference type="GO" id="GO:0042176">
    <property type="term" value="P:regulation of protein catabolic process"/>
    <property type="evidence" value="ECO:0007669"/>
    <property type="project" value="UniProtKB-UniRule"/>
</dbReference>
<gene>
    <name evidence="9" type="ORF">NEMVEDRAFT_v1g193603</name>
</gene>
<evidence type="ECO:0000256" key="2">
    <source>
        <dbReference type="ARBA" id="ARBA00014929"/>
    </source>
</evidence>
<feature type="compositionally biased region" description="Basic and acidic residues" evidence="6">
    <location>
        <begin position="854"/>
        <end position="915"/>
    </location>
</feature>
<dbReference type="PANTHER" id="PTHR10943">
    <property type="entry name" value="26S PROTEASOME NON-ATPASE REGULATORY SUBUNIT"/>
    <property type="match status" value="1"/>
</dbReference>
<dbReference type="InterPro" id="IPR002015">
    <property type="entry name" value="Proteasome/cyclosome_rpt"/>
</dbReference>
<evidence type="ECO:0000256" key="4">
    <source>
        <dbReference type="ARBA" id="ARBA00022942"/>
    </source>
</evidence>
<sequence length="1002" mass="110795">MKMSLTSAAGILALLDESESDLKVFALSKLNSIVDDFWAEISESVDKIEVLYEDESFKHRQLSALVASKVYYHLGAFEDSLTYALGAGDLFDVNGHSEYVETTIAKCIDHYTMQRQKQADNSDEKINIDARLEAIVNRMFRRCFDDCKYKQAVGIAIETRRLDIFKQAILKSDDIPFMLQYSLKVCMSLVQSRQFRNQILKVLVELYLHLATPDYISVCQCFIFLDYPQGVADILEKLVKDNEKDQTLMAYQIAFDLYENATQQFLSVVIAALQATVPFSSSSSAETKTEKNDTEKNGDVAMDTDEEKNTAAEKPKHEAQLSESDKALQDKVSKLAAILRGDTSIALHLEFLIRNNHADLLILKNTKDSARNSVCHTATVIANSYMHCGTTSDTFLRNNLEWLARATNWAKFTATASLGVIHKGHEQDALKLMSSYLPKDGTGGSAYQEGGGLYALGLIHVNHGGNITEYLLQQLKEATTDMVRHGGCLGLGLASMGTAKQDVYEQLKFNLYQDDAITGEAAGLAMGLVMLGSKSAAAIEDMVGYAQETQHEKILRGLALGISLVMYARMEEADALIESLSHDKDSNLRRSAMYTVAMAYCGTGNNKAIKRLLHVAVSDVSDDVRRAAVTALGFILFRTPEQCPSVVSLLSESYNPHVRYGAALALGIACAGTGLKEAINLLEPMTNDPVNYVRQGALVASALILIQQTEHTCSKVAKFREIYAKVISDKHEDVMAKFGATLAQGIIDAGGRNVTVSLQSRAGHMHMSSVVGLLVFTHYWFWFPLAHFLSLAFTPTSIIGLNSDLKMPKMQFRSNAKPSVYAYPEPLKPPKKEEKEKVTTAILSVTAKAKARAKKQESTEEKMDVEQEVTKTETSKEKDGKGGEKAKESEKEEDVATEKSEQEKNEKVEIDKPEPEPDFQTLENPARVLPLQLKVISLPDDNRYQPLKSCNIGGIIMMTDSKSDEPEDLIEPLPASSTVGIGAEEEEDEPEPPEPFEYVDED</sequence>
<keyword evidence="4 5" id="KW-0647">Proteasome</keyword>
<dbReference type="GO" id="GO:0008540">
    <property type="term" value="C:proteasome regulatory particle, base subcomplex"/>
    <property type="evidence" value="ECO:0000318"/>
    <property type="project" value="GO_Central"/>
</dbReference>
<dbReference type="Pfam" id="PF13646">
    <property type="entry name" value="HEAT_2"/>
    <property type="match status" value="1"/>
</dbReference>
<dbReference type="KEGG" id="nve:5503862"/>
<dbReference type="InterPro" id="IPR048570">
    <property type="entry name" value="PSMD1_RPN2_N"/>
</dbReference>
<dbReference type="Gene3D" id="1.25.10.10">
    <property type="entry name" value="Leucine-rich Repeat Variant"/>
    <property type="match status" value="1"/>
</dbReference>
<evidence type="ECO:0000256" key="5">
    <source>
        <dbReference type="PIRNR" id="PIRNR015947"/>
    </source>
</evidence>
<protein>
    <recommendedName>
        <fullName evidence="2 5">26S proteasome non-ATPase regulatory subunit 1</fullName>
    </recommendedName>
</protein>
<dbReference type="GO" id="GO:0005634">
    <property type="term" value="C:nucleus"/>
    <property type="evidence" value="ECO:0000318"/>
    <property type="project" value="GO_Central"/>
</dbReference>
<dbReference type="GO" id="GO:0030234">
    <property type="term" value="F:enzyme regulator activity"/>
    <property type="evidence" value="ECO:0007669"/>
    <property type="project" value="UniProtKB-UniRule"/>
</dbReference>
<keyword evidence="10" id="KW-1185">Reference proteome</keyword>
<dbReference type="GO" id="GO:0034515">
    <property type="term" value="C:proteasome storage granule"/>
    <property type="evidence" value="ECO:0000318"/>
    <property type="project" value="GO_Central"/>
</dbReference>
<feature type="region of interest" description="Disordered" evidence="6">
    <location>
        <begin position="851"/>
        <end position="926"/>
    </location>
</feature>
<evidence type="ECO:0000259" key="7">
    <source>
        <dbReference type="Pfam" id="PF18004"/>
    </source>
</evidence>
<accession>A7SUA4</accession>
<comment type="subunit">
    <text evidence="5">Component of the 19S proteasome regulatory particle complex. The 26S proteasome consists of a 20S core particle (CP) and two 19S regulatory subunits (RP).</text>
</comment>
<feature type="compositionally biased region" description="Basic and acidic residues" evidence="6">
    <location>
        <begin position="307"/>
        <end position="325"/>
    </location>
</feature>
<dbReference type="OMA" id="IMFGRQE"/>
<dbReference type="Pfam" id="PF18004">
    <property type="entry name" value="RPN2_C"/>
    <property type="match status" value="1"/>
</dbReference>
<evidence type="ECO:0000256" key="6">
    <source>
        <dbReference type="SAM" id="MobiDB-lite"/>
    </source>
</evidence>
<organism evidence="9 10">
    <name type="scientific">Nematostella vectensis</name>
    <name type="common">Starlet sea anemone</name>
    <dbReference type="NCBI Taxonomy" id="45351"/>
    <lineage>
        <taxon>Eukaryota</taxon>
        <taxon>Metazoa</taxon>
        <taxon>Cnidaria</taxon>
        <taxon>Anthozoa</taxon>
        <taxon>Hexacorallia</taxon>
        <taxon>Actiniaria</taxon>
        <taxon>Edwardsiidae</taxon>
        <taxon>Nematostella</taxon>
    </lineage>
</organism>
<dbReference type="AlphaFoldDB" id="A7SUA4"/>
<feature type="compositionally biased region" description="Basic and acidic residues" evidence="6">
    <location>
        <begin position="287"/>
        <end position="298"/>
    </location>
</feature>
<dbReference type="InterPro" id="IPR040623">
    <property type="entry name" value="RPN2_C"/>
</dbReference>
<dbReference type="Pfam" id="PF21505">
    <property type="entry name" value="RPN2_N"/>
    <property type="match status" value="1"/>
</dbReference>
<name>A7SUA4_NEMVE</name>
<feature type="domain" description="26S proteasome regulatory subunit RPN2 C-terminal" evidence="7">
    <location>
        <begin position="796"/>
        <end position="970"/>
    </location>
</feature>
<feature type="region of interest" description="Disordered" evidence="6">
    <location>
        <begin position="979"/>
        <end position="1002"/>
    </location>
</feature>
<dbReference type="InterPro" id="IPR016642">
    <property type="entry name" value="26S_Psome_Rpn2"/>
</dbReference>
<dbReference type="InterPro" id="IPR011989">
    <property type="entry name" value="ARM-like"/>
</dbReference>
<comment type="function">
    <text evidence="5">Component of the 26S proteasome, a multiprotein complex involved in the ATP-dependent degradation of ubiquitinated proteins. This complex plays a key role in the maintenance of protein homeostasis by removing misfolded or damaged proteins, which could impair cellular functions, and by removing proteins whose functions are no longer required. Therefore, the proteasome participates in numerous cellular processes, including cell cycle progression, apoptosis, or DNA damage repair.</text>
</comment>
<dbReference type="SUPFAM" id="SSF48371">
    <property type="entry name" value="ARM repeat"/>
    <property type="match status" value="1"/>
</dbReference>
<dbReference type="FunFam" id="1.25.10.10:FF:000017">
    <property type="entry name" value="26S proteasome non-ATPase regulatory subunit 1"/>
    <property type="match status" value="1"/>
</dbReference>
<dbReference type="PIRSF" id="PIRSF015947">
    <property type="entry name" value="26S_Psome_Rpn2"/>
    <property type="match status" value="1"/>
</dbReference>
<dbReference type="InParanoid" id="A7SUA4"/>
<feature type="domain" description="26S proteasome non-ATPase regulatory subunit 1/RPN2 N-terminal" evidence="8">
    <location>
        <begin position="6"/>
        <end position="356"/>
    </location>
</feature>
<evidence type="ECO:0000259" key="8">
    <source>
        <dbReference type="Pfam" id="PF21505"/>
    </source>
</evidence>
<dbReference type="PhylomeDB" id="A7SUA4"/>
<evidence type="ECO:0000313" key="10">
    <source>
        <dbReference type="Proteomes" id="UP000001593"/>
    </source>
</evidence>
<evidence type="ECO:0000313" key="9">
    <source>
        <dbReference type="EMBL" id="EDO32700.1"/>
    </source>
</evidence>
<dbReference type="GO" id="GO:0043161">
    <property type="term" value="P:proteasome-mediated ubiquitin-dependent protein catabolic process"/>
    <property type="evidence" value="ECO:0000318"/>
    <property type="project" value="GO_Central"/>
</dbReference>
<dbReference type="STRING" id="45351.A7SUA4"/>
<dbReference type="EMBL" id="DS469810">
    <property type="protein sequence ID" value="EDO32700.1"/>
    <property type="molecule type" value="Genomic_DNA"/>
</dbReference>
<dbReference type="InterPro" id="IPR016024">
    <property type="entry name" value="ARM-type_fold"/>
</dbReference>
<dbReference type="PANTHER" id="PTHR10943:SF2">
    <property type="entry name" value="26S PROTEASOME NON-ATPASE REGULATORY SUBUNIT 1"/>
    <property type="match status" value="1"/>
</dbReference>
<keyword evidence="3" id="KW-0677">Repeat</keyword>
<dbReference type="eggNOG" id="KOG2062">
    <property type="taxonomic scope" value="Eukaryota"/>
</dbReference>
<evidence type="ECO:0000256" key="3">
    <source>
        <dbReference type="ARBA" id="ARBA00022737"/>
    </source>
</evidence>
<proteinExistence type="inferred from homology"/>
<dbReference type="Proteomes" id="UP000001593">
    <property type="component" value="Unassembled WGS sequence"/>
</dbReference>
<feature type="region of interest" description="Disordered" evidence="6">
    <location>
        <begin position="283"/>
        <end position="325"/>
    </location>
</feature>
<feature type="compositionally biased region" description="Acidic residues" evidence="6">
    <location>
        <begin position="983"/>
        <end position="1002"/>
    </location>
</feature>